<dbReference type="PROSITE" id="PS51471">
    <property type="entry name" value="FE2OG_OXY"/>
    <property type="match status" value="1"/>
</dbReference>
<dbReference type="GO" id="GO:0046872">
    <property type="term" value="F:metal ion binding"/>
    <property type="evidence" value="ECO:0007669"/>
    <property type="project" value="UniProtKB-KW"/>
</dbReference>
<keyword evidence="1" id="KW-0479">Metal-binding</keyword>
<dbReference type="Gene3D" id="2.60.120.330">
    <property type="entry name" value="B-lactam Antibiotic, Isopenicillin N Synthase, Chain"/>
    <property type="match status" value="1"/>
</dbReference>
<sequence length="341" mass="38490">MSLDDTVLQIVDVSSKQDGDFTIGKKLLDAAKTQGFLFIDGHDFTQDEVDKLFALSSKFFKETPIEEKSKYPIDSNDCGYTQFHQEMLDPETQKNGDPKEAFNFGNFELDKGINHNTSLPEIFKTAENKELLESAAKKFYLLSMRVMTLLAIGLEIDEDKGGKDWFVNRHRPNEESITAMRFIHYPPCNSLDESTDVRAGAHTDYGTVTLLLQKLGEQGLELLTDGLQNKWTPIPFVASPNPEYVESGMAAPIIFNIADMLSYWTGGLLKSTLHRVVLPKVRNNSRYSTVFFLNSENKTLLEPIPSDLLKDIKKGANIEIKVKTAKEYLDERFAATYVEGH</sequence>
<evidence type="ECO:0000259" key="2">
    <source>
        <dbReference type="PROSITE" id="PS51471"/>
    </source>
</evidence>
<feature type="domain" description="Fe2OG dioxygenase" evidence="2">
    <location>
        <begin position="176"/>
        <end position="295"/>
    </location>
</feature>
<dbReference type="SUPFAM" id="SSF51197">
    <property type="entry name" value="Clavaminate synthase-like"/>
    <property type="match status" value="1"/>
</dbReference>
<dbReference type="Pfam" id="PF03171">
    <property type="entry name" value="2OG-FeII_Oxy"/>
    <property type="match status" value="1"/>
</dbReference>
<comment type="caution">
    <text evidence="3">The sequence shown here is derived from an EMBL/GenBank/DDBJ whole genome shotgun (WGS) entry which is preliminary data.</text>
</comment>
<dbReference type="InterPro" id="IPR005123">
    <property type="entry name" value="Oxoglu/Fe-dep_dioxygenase_dom"/>
</dbReference>
<protein>
    <submittedName>
        <fullName evidence="3">Unnamed protein product</fullName>
    </submittedName>
</protein>
<keyword evidence="4" id="KW-1185">Reference proteome</keyword>
<dbReference type="GO" id="GO:0044283">
    <property type="term" value="P:small molecule biosynthetic process"/>
    <property type="evidence" value="ECO:0007669"/>
    <property type="project" value="UniProtKB-ARBA"/>
</dbReference>
<dbReference type="InterPro" id="IPR027443">
    <property type="entry name" value="IPNS-like_sf"/>
</dbReference>
<name>A0A9W6SZD1_CANBO</name>
<keyword evidence="1" id="KW-0408">Iron</keyword>
<keyword evidence="1" id="KW-0560">Oxidoreductase</keyword>
<reference evidence="3" key="1">
    <citation type="submission" date="2023-04" db="EMBL/GenBank/DDBJ databases">
        <title>Candida boidinii NBRC 10035.</title>
        <authorList>
            <person name="Ichikawa N."/>
            <person name="Sato H."/>
            <person name="Tonouchi N."/>
        </authorList>
    </citation>
    <scope>NUCLEOTIDE SEQUENCE</scope>
    <source>
        <strain evidence="3">NBRC 10035</strain>
    </source>
</reference>
<proteinExistence type="inferred from homology"/>
<evidence type="ECO:0000313" key="3">
    <source>
        <dbReference type="EMBL" id="GME71264.1"/>
    </source>
</evidence>
<dbReference type="EMBL" id="BSXN01001042">
    <property type="protein sequence ID" value="GME71264.1"/>
    <property type="molecule type" value="Genomic_DNA"/>
</dbReference>
<evidence type="ECO:0000313" key="4">
    <source>
        <dbReference type="Proteomes" id="UP001165120"/>
    </source>
</evidence>
<dbReference type="InterPro" id="IPR026992">
    <property type="entry name" value="DIOX_N"/>
</dbReference>
<dbReference type="InterPro" id="IPR050231">
    <property type="entry name" value="Iron_ascorbate_oxido_reductase"/>
</dbReference>
<dbReference type="InterPro" id="IPR044861">
    <property type="entry name" value="IPNS-like_FE2OG_OXY"/>
</dbReference>
<evidence type="ECO:0000256" key="1">
    <source>
        <dbReference type="RuleBase" id="RU003682"/>
    </source>
</evidence>
<accession>A0A9W6SZD1</accession>
<dbReference type="GO" id="GO:0016491">
    <property type="term" value="F:oxidoreductase activity"/>
    <property type="evidence" value="ECO:0007669"/>
    <property type="project" value="UniProtKB-KW"/>
</dbReference>
<comment type="similarity">
    <text evidence="1">Belongs to the iron/ascorbate-dependent oxidoreductase family.</text>
</comment>
<gene>
    <name evidence="3" type="ORF">Cboi02_000314600</name>
</gene>
<dbReference type="AlphaFoldDB" id="A0A9W6SZD1"/>
<organism evidence="3 4">
    <name type="scientific">Candida boidinii</name>
    <name type="common">Yeast</name>
    <dbReference type="NCBI Taxonomy" id="5477"/>
    <lineage>
        <taxon>Eukaryota</taxon>
        <taxon>Fungi</taxon>
        <taxon>Dikarya</taxon>
        <taxon>Ascomycota</taxon>
        <taxon>Saccharomycotina</taxon>
        <taxon>Pichiomycetes</taxon>
        <taxon>Pichiales</taxon>
        <taxon>Pichiaceae</taxon>
        <taxon>Ogataea</taxon>
        <taxon>Ogataea/Candida clade</taxon>
    </lineage>
</organism>
<dbReference type="PANTHER" id="PTHR47990">
    <property type="entry name" value="2-OXOGLUTARATE (2OG) AND FE(II)-DEPENDENT OXYGENASE SUPERFAMILY PROTEIN-RELATED"/>
    <property type="match status" value="1"/>
</dbReference>
<dbReference type="Proteomes" id="UP001165120">
    <property type="component" value="Unassembled WGS sequence"/>
</dbReference>
<dbReference type="Pfam" id="PF14226">
    <property type="entry name" value="DIOX_N"/>
    <property type="match status" value="1"/>
</dbReference>